<dbReference type="Gene3D" id="2.60.40.1180">
    <property type="entry name" value="Golgi alpha-mannosidase II"/>
    <property type="match status" value="1"/>
</dbReference>
<keyword evidence="5" id="KW-0326">Glycosidase</keyword>
<keyword evidence="9" id="KW-1185">Reference proteome</keyword>
<dbReference type="GO" id="GO:0004558">
    <property type="term" value="F:alpha-1,4-glucosidase activity"/>
    <property type="evidence" value="ECO:0007669"/>
    <property type="project" value="UniProtKB-EC"/>
</dbReference>
<dbReference type="InterPro" id="IPR006047">
    <property type="entry name" value="GH13_cat_dom"/>
</dbReference>
<dbReference type="EC" id="3.2.1.20" evidence="3"/>
<dbReference type="InterPro" id="IPR017853">
    <property type="entry name" value="GH"/>
</dbReference>
<sequence length="601" mass="69131">MLVSRHHIILSSLLLTTTLISGEILNRGWWNHTVFYQIYPRSFMDTDNDGVGDLKGITNNLEHFVTSGVGAIWLSPINRSPMVDFGYDISDFKDIDKTFGNLADFERLLARAKILGLKVILDLVPNHTSDEHYWFQQSINRIGKYKDYYIWKDGENGNFFSPPNNWLSVFGGSAWTYNSIRKQWYLHQFHEKQPDLNYAHPDVQEEMREIILFWLRKGVDGFRVDAVPHLFETNYTLDEPESGIEGATKTDYNFLNHILTTDQPQTYNLVQSWRDILDEYAHRYNTSEKVMMTEAYTTLNNTIKYYNYGSHIPFNFNFITTATHTSDAAAFKNIIENWMKAIPEGKVANWVMGNHDRSRIASRYPGRADQMTMLAMILPGVAVTYYGEEIGMVDNMDISWEKTKDPQGCKAGKGKYQSRSRDPARTPFQWNYLLNAGFSNAKETWLPIHENYLYINLNVEKYEPIEKSHYKVYCALTALRNTSEALKFGSLTTDVVNKTVLYVLRKTKEEAVTLLINFSDQDKQEVDLTRVLAGFKNGVVKVASVNSQLAQNQTFELKNITVPAKVSIVLHTFFSNASAEYVASLQTILLSLSFLIIMLYK</sequence>
<evidence type="ECO:0000313" key="8">
    <source>
        <dbReference type="EMBL" id="CAL1683228.1"/>
    </source>
</evidence>
<evidence type="ECO:0000256" key="1">
    <source>
        <dbReference type="ARBA" id="ARBA00001657"/>
    </source>
</evidence>
<proteinExistence type="inferred from homology"/>
<organism evidence="8 9">
    <name type="scientific">Lasius platythorax</name>
    <dbReference type="NCBI Taxonomy" id="488582"/>
    <lineage>
        <taxon>Eukaryota</taxon>
        <taxon>Metazoa</taxon>
        <taxon>Ecdysozoa</taxon>
        <taxon>Arthropoda</taxon>
        <taxon>Hexapoda</taxon>
        <taxon>Insecta</taxon>
        <taxon>Pterygota</taxon>
        <taxon>Neoptera</taxon>
        <taxon>Endopterygota</taxon>
        <taxon>Hymenoptera</taxon>
        <taxon>Apocrita</taxon>
        <taxon>Aculeata</taxon>
        <taxon>Formicoidea</taxon>
        <taxon>Formicidae</taxon>
        <taxon>Formicinae</taxon>
        <taxon>Lasius</taxon>
        <taxon>Lasius</taxon>
    </lineage>
</organism>
<keyword evidence="4" id="KW-0325">Glycoprotein</keyword>
<evidence type="ECO:0000313" key="9">
    <source>
        <dbReference type="Proteomes" id="UP001497644"/>
    </source>
</evidence>
<feature type="chain" id="PRO_5043931972" description="alpha-glucosidase" evidence="6">
    <location>
        <begin position="23"/>
        <end position="601"/>
    </location>
</feature>
<dbReference type="CDD" id="cd11328">
    <property type="entry name" value="AmyAc_maltase"/>
    <property type="match status" value="1"/>
</dbReference>
<evidence type="ECO:0000256" key="5">
    <source>
        <dbReference type="ARBA" id="ARBA00023295"/>
    </source>
</evidence>
<feature type="domain" description="Glycosyl hydrolase family 13 catalytic" evidence="7">
    <location>
        <begin position="37"/>
        <end position="425"/>
    </location>
</feature>
<evidence type="ECO:0000256" key="3">
    <source>
        <dbReference type="ARBA" id="ARBA00012741"/>
    </source>
</evidence>
<name>A0AAV2NSJ4_9HYME</name>
<reference evidence="8" key="1">
    <citation type="submission" date="2024-04" db="EMBL/GenBank/DDBJ databases">
        <authorList>
            <consortium name="Molecular Ecology Group"/>
        </authorList>
    </citation>
    <scope>NUCLEOTIDE SEQUENCE</scope>
</reference>
<keyword evidence="6" id="KW-0732">Signal</keyword>
<feature type="signal peptide" evidence="6">
    <location>
        <begin position="1"/>
        <end position="22"/>
    </location>
</feature>
<accession>A0AAV2NSJ4</accession>
<evidence type="ECO:0000256" key="2">
    <source>
        <dbReference type="ARBA" id="ARBA00008061"/>
    </source>
</evidence>
<dbReference type="GO" id="GO:0005975">
    <property type="term" value="P:carbohydrate metabolic process"/>
    <property type="evidence" value="ECO:0007669"/>
    <property type="project" value="InterPro"/>
</dbReference>
<dbReference type="InterPro" id="IPR013780">
    <property type="entry name" value="Glyco_hydro_b"/>
</dbReference>
<evidence type="ECO:0000256" key="6">
    <source>
        <dbReference type="SAM" id="SignalP"/>
    </source>
</evidence>
<dbReference type="SUPFAM" id="SSF51445">
    <property type="entry name" value="(Trans)glycosidases"/>
    <property type="match status" value="1"/>
</dbReference>
<keyword evidence="5" id="KW-0378">Hydrolase</keyword>
<dbReference type="PANTHER" id="PTHR10357:SF179">
    <property type="entry name" value="NEUTRAL AND BASIC AMINO ACID TRANSPORT PROTEIN RBAT"/>
    <property type="match status" value="1"/>
</dbReference>
<dbReference type="PANTHER" id="PTHR10357">
    <property type="entry name" value="ALPHA-AMYLASE FAMILY MEMBER"/>
    <property type="match status" value="1"/>
</dbReference>
<gene>
    <name evidence="8" type="ORF">LPLAT_LOCUS8999</name>
</gene>
<dbReference type="SMART" id="SM00642">
    <property type="entry name" value="Aamy"/>
    <property type="match status" value="1"/>
</dbReference>
<dbReference type="FunFam" id="3.90.400.10:FF:000001">
    <property type="entry name" value="Maltase A3, isoform A"/>
    <property type="match status" value="1"/>
</dbReference>
<dbReference type="Proteomes" id="UP001497644">
    <property type="component" value="Chromosome 4"/>
</dbReference>
<dbReference type="AlphaFoldDB" id="A0AAV2NSJ4"/>
<dbReference type="Pfam" id="PF00128">
    <property type="entry name" value="Alpha-amylase"/>
    <property type="match status" value="1"/>
</dbReference>
<dbReference type="Gene3D" id="3.20.20.80">
    <property type="entry name" value="Glycosidases"/>
    <property type="match status" value="1"/>
</dbReference>
<comment type="similarity">
    <text evidence="2">Belongs to the glycosyl hydrolase 13 family.</text>
</comment>
<dbReference type="Gene3D" id="3.90.400.10">
    <property type="entry name" value="Oligo-1,6-glucosidase, Domain 2"/>
    <property type="match status" value="1"/>
</dbReference>
<dbReference type="InterPro" id="IPR045857">
    <property type="entry name" value="O16G_dom_2"/>
</dbReference>
<evidence type="ECO:0000256" key="4">
    <source>
        <dbReference type="ARBA" id="ARBA00023180"/>
    </source>
</evidence>
<dbReference type="EMBL" id="OZ034827">
    <property type="protein sequence ID" value="CAL1683228.1"/>
    <property type="molecule type" value="Genomic_DNA"/>
</dbReference>
<evidence type="ECO:0000259" key="7">
    <source>
        <dbReference type="SMART" id="SM00642"/>
    </source>
</evidence>
<comment type="catalytic activity">
    <reaction evidence="1">
        <text>Hydrolysis of terminal, non-reducing (1-&gt;4)-linked alpha-D-glucose residues with release of alpha-D-glucose.</text>
        <dbReference type="EC" id="3.2.1.20"/>
    </reaction>
</comment>
<protein>
    <recommendedName>
        <fullName evidence="3">alpha-glucosidase</fullName>
        <ecNumber evidence="3">3.2.1.20</ecNumber>
    </recommendedName>
</protein>